<dbReference type="AlphaFoldDB" id="A0A318Y5R1"/>
<dbReference type="InterPro" id="IPR036188">
    <property type="entry name" value="FAD/NAD-bd_sf"/>
</dbReference>
<dbReference type="GO" id="GO:0006631">
    <property type="term" value="P:fatty acid metabolic process"/>
    <property type="evidence" value="ECO:0007669"/>
    <property type="project" value="InterPro"/>
</dbReference>
<dbReference type="Gene3D" id="3.50.50.60">
    <property type="entry name" value="FAD/NAD(P)-binding domain"/>
    <property type="match status" value="1"/>
</dbReference>
<organism evidence="1 2">
    <name type="scientific">Aspergillus neoniger (strain CBS 115656)</name>
    <dbReference type="NCBI Taxonomy" id="1448310"/>
    <lineage>
        <taxon>Eukaryota</taxon>
        <taxon>Fungi</taxon>
        <taxon>Dikarya</taxon>
        <taxon>Ascomycota</taxon>
        <taxon>Pezizomycotina</taxon>
        <taxon>Eurotiomycetes</taxon>
        <taxon>Eurotiomycetidae</taxon>
        <taxon>Eurotiales</taxon>
        <taxon>Aspergillaceae</taxon>
        <taxon>Aspergillus</taxon>
        <taxon>Aspergillus subgen. Circumdati</taxon>
    </lineage>
</organism>
<evidence type="ECO:0000313" key="1">
    <source>
        <dbReference type="EMBL" id="PYH28160.1"/>
    </source>
</evidence>
<dbReference type="GeneID" id="37121307"/>
<dbReference type="Pfam" id="PF06100">
    <property type="entry name" value="MCRA"/>
    <property type="match status" value="1"/>
</dbReference>
<evidence type="ECO:0000313" key="2">
    <source>
        <dbReference type="Proteomes" id="UP000247647"/>
    </source>
</evidence>
<dbReference type="GO" id="GO:0071949">
    <property type="term" value="F:FAD binding"/>
    <property type="evidence" value="ECO:0007669"/>
    <property type="project" value="InterPro"/>
</dbReference>
<accession>A0A318Y5R1</accession>
<proteinExistence type="predicted"/>
<reference evidence="1" key="1">
    <citation type="submission" date="2016-12" db="EMBL/GenBank/DDBJ databases">
        <title>The genomes of Aspergillus section Nigri reveals drivers in fungal speciation.</title>
        <authorList>
            <consortium name="DOE Joint Genome Institute"/>
            <person name="Vesth T.C."/>
            <person name="Nybo J."/>
            <person name="Theobald S."/>
            <person name="Brandl J."/>
            <person name="Frisvad J.C."/>
            <person name="Nielsen K.F."/>
            <person name="Lyhne E.K."/>
            <person name="Kogle M.E."/>
            <person name="Kuo A."/>
            <person name="Riley R."/>
            <person name="Clum A."/>
            <person name="Nolan M."/>
            <person name="Lipzen A."/>
            <person name="Salamov A."/>
            <person name="Henrissat B."/>
            <person name="Wiebenga A."/>
            <person name="De Vries R.P."/>
            <person name="Grigoriev I.V."/>
            <person name="Mortensen U.H."/>
            <person name="Andersen M.R."/>
            <person name="Baker S.E."/>
        </authorList>
    </citation>
    <scope>NUCLEOTIDE SEQUENCE [LARGE SCALE GENOMIC DNA]</scope>
    <source>
        <strain evidence="1">CBS 115656</strain>
    </source>
</reference>
<dbReference type="Proteomes" id="UP000247647">
    <property type="component" value="Unassembled WGS sequence"/>
</dbReference>
<dbReference type="InterPro" id="IPR010354">
    <property type="entry name" value="Oleate_hydratase"/>
</dbReference>
<name>A0A318Y5R1_ASPNB</name>
<sequence>MEQSLYFIAQRCLWPGQGSLLHCLLMNILPCRLVKMPHKTTPYQRLPTCARGGLVRNGVGSLAAAVHLLQDAKLPTSLIYALDRHAETGGVNKSSANAEDGYVLHLRILYFYD</sequence>
<gene>
    <name evidence="1" type="ORF">BO87DRAFT_243083</name>
</gene>
<dbReference type="EMBL" id="KZ821538">
    <property type="protein sequence ID" value="PYH28160.1"/>
    <property type="molecule type" value="Genomic_DNA"/>
</dbReference>
<dbReference type="GO" id="GO:0050151">
    <property type="term" value="F:oleate hydratase activity"/>
    <property type="evidence" value="ECO:0007669"/>
    <property type="project" value="InterPro"/>
</dbReference>
<keyword evidence="2" id="KW-1185">Reference proteome</keyword>
<protein>
    <submittedName>
        <fullName evidence="1">Uncharacterized protein</fullName>
    </submittedName>
</protein>
<dbReference type="RefSeq" id="XP_025473638.1">
    <property type="nucleotide sequence ID" value="XM_025618851.1"/>
</dbReference>